<reference evidence="2" key="1">
    <citation type="submission" date="2019-08" db="EMBL/GenBank/DDBJ databases">
        <authorList>
            <person name="Kucharzyk K."/>
            <person name="Murdoch R.W."/>
            <person name="Higgins S."/>
            <person name="Loffler F."/>
        </authorList>
    </citation>
    <scope>NUCLEOTIDE SEQUENCE</scope>
</reference>
<evidence type="ECO:0000256" key="1">
    <source>
        <dbReference type="SAM" id="MobiDB-lite"/>
    </source>
</evidence>
<feature type="compositionally biased region" description="Polar residues" evidence="1">
    <location>
        <begin position="53"/>
        <end position="66"/>
    </location>
</feature>
<dbReference type="AlphaFoldDB" id="A0A645AQ98"/>
<feature type="compositionally biased region" description="Basic and acidic residues" evidence="1">
    <location>
        <begin position="32"/>
        <end position="49"/>
    </location>
</feature>
<protein>
    <submittedName>
        <fullName evidence="2">Uncharacterized protein</fullName>
    </submittedName>
</protein>
<accession>A0A645AQ98</accession>
<sequence length="89" mass="9567">MHAGILFAHKGNDGPEAEKQGPGHTLKAQRRNQGEKRENGGESQADLKRKLGSAQQEEQAQGNKNQGEGLCQLQLGAVKEGCDTEIDES</sequence>
<comment type="caution">
    <text evidence="2">The sequence shown here is derived from an EMBL/GenBank/DDBJ whole genome shotgun (WGS) entry which is preliminary data.</text>
</comment>
<gene>
    <name evidence="2" type="ORF">SDC9_102074</name>
</gene>
<feature type="region of interest" description="Disordered" evidence="1">
    <location>
        <begin position="1"/>
        <end position="70"/>
    </location>
</feature>
<name>A0A645AQ98_9ZZZZ</name>
<feature type="compositionally biased region" description="Basic and acidic residues" evidence="1">
    <location>
        <begin position="10"/>
        <end position="21"/>
    </location>
</feature>
<organism evidence="2">
    <name type="scientific">bioreactor metagenome</name>
    <dbReference type="NCBI Taxonomy" id="1076179"/>
    <lineage>
        <taxon>unclassified sequences</taxon>
        <taxon>metagenomes</taxon>
        <taxon>ecological metagenomes</taxon>
    </lineage>
</organism>
<dbReference type="EMBL" id="VSSQ01015201">
    <property type="protein sequence ID" value="MPM55280.1"/>
    <property type="molecule type" value="Genomic_DNA"/>
</dbReference>
<evidence type="ECO:0000313" key="2">
    <source>
        <dbReference type="EMBL" id="MPM55280.1"/>
    </source>
</evidence>
<proteinExistence type="predicted"/>